<evidence type="ECO:0000259" key="10">
    <source>
        <dbReference type="PROSITE" id="PS50110"/>
    </source>
</evidence>
<dbReference type="InterPro" id="IPR002197">
    <property type="entry name" value="HTH_Fis"/>
</dbReference>
<reference evidence="11 12" key="1">
    <citation type="submission" date="2016-11" db="EMBL/GenBank/DDBJ databases">
        <title>Study of marine rhodopsin-containing bacteria.</title>
        <authorList>
            <person name="Yoshizawa S."/>
            <person name="Kumagai Y."/>
            <person name="Kogure K."/>
        </authorList>
    </citation>
    <scope>NUCLEOTIDE SEQUENCE [LARGE SCALE GENOMIC DNA]</scope>
    <source>
        <strain evidence="11 12">SAORIC-28</strain>
    </source>
</reference>
<keyword evidence="5" id="KW-0805">Transcription regulation</keyword>
<dbReference type="InterPro" id="IPR027417">
    <property type="entry name" value="P-loop_NTPase"/>
</dbReference>
<dbReference type="FunFam" id="3.40.50.300:FF:000006">
    <property type="entry name" value="DNA-binding transcriptional regulator NtrC"/>
    <property type="match status" value="1"/>
</dbReference>
<dbReference type="RefSeq" id="WP_095509419.1">
    <property type="nucleotide sequence ID" value="NZ_MQWD01000001.1"/>
</dbReference>
<protein>
    <submittedName>
        <fullName evidence="11">Sigma-54-dependent Fis family transcriptional regulator</fullName>
    </submittedName>
</protein>
<dbReference type="Gene3D" id="1.10.8.60">
    <property type="match status" value="1"/>
</dbReference>
<dbReference type="Proteomes" id="UP000216339">
    <property type="component" value="Unassembled WGS sequence"/>
</dbReference>
<evidence type="ECO:0000259" key="9">
    <source>
        <dbReference type="PROSITE" id="PS50045"/>
    </source>
</evidence>
<name>A0A271IYK3_9BACT</name>
<evidence type="ECO:0000256" key="5">
    <source>
        <dbReference type="ARBA" id="ARBA00023015"/>
    </source>
</evidence>
<evidence type="ECO:0000256" key="4">
    <source>
        <dbReference type="ARBA" id="ARBA00023012"/>
    </source>
</evidence>
<dbReference type="EMBL" id="MQWD01000001">
    <property type="protein sequence ID" value="PAP75775.1"/>
    <property type="molecule type" value="Genomic_DNA"/>
</dbReference>
<dbReference type="PROSITE" id="PS00676">
    <property type="entry name" value="SIGMA54_INTERACT_2"/>
    <property type="match status" value="1"/>
</dbReference>
<dbReference type="PROSITE" id="PS50110">
    <property type="entry name" value="RESPONSE_REGULATORY"/>
    <property type="match status" value="1"/>
</dbReference>
<accession>A0A271IYK3</accession>
<dbReference type="InterPro" id="IPR003593">
    <property type="entry name" value="AAA+_ATPase"/>
</dbReference>
<dbReference type="InterPro" id="IPR011006">
    <property type="entry name" value="CheY-like_superfamily"/>
</dbReference>
<dbReference type="GO" id="GO:0043565">
    <property type="term" value="F:sequence-specific DNA binding"/>
    <property type="evidence" value="ECO:0007669"/>
    <property type="project" value="InterPro"/>
</dbReference>
<dbReference type="GO" id="GO:0000160">
    <property type="term" value="P:phosphorelay signal transduction system"/>
    <property type="evidence" value="ECO:0007669"/>
    <property type="project" value="UniProtKB-KW"/>
</dbReference>
<dbReference type="InterPro" id="IPR025943">
    <property type="entry name" value="Sigma_54_int_dom_ATP-bd_2"/>
</dbReference>
<keyword evidence="1 8" id="KW-0597">Phosphoprotein</keyword>
<keyword evidence="6" id="KW-0238">DNA-binding</keyword>
<keyword evidence="7" id="KW-0804">Transcription</keyword>
<dbReference type="GO" id="GO:0006355">
    <property type="term" value="P:regulation of DNA-templated transcription"/>
    <property type="evidence" value="ECO:0007669"/>
    <property type="project" value="InterPro"/>
</dbReference>
<dbReference type="Pfam" id="PF25601">
    <property type="entry name" value="AAA_lid_14"/>
    <property type="match status" value="1"/>
</dbReference>
<dbReference type="Pfam" id="PF00072">
    <property type="entry name" value="Response_reg"/>
    <property type="match status" value="1"/>
</dbReference>
<dbReference type="AlphaFoldDB" id="A0A271IYK3"/>
<evidence type="ECO:0000256" key="8">
    <source>
        <dbReference type="PROSITE-ProRule" id="PRU00169"/>
    </source>
</evidence>
<evidence type="ECO:0000313" key="12">
    <source>
        <dbReference type="Proteomes" id="UP000216339"/>
    </source>
</evidence>
<dbReference type="OrthoDB" id="5401077at2"/>
<dbReference type="SUPFAM" id="SSF46689">
    <property type="entry name" value="Homeodomain-like"/>
    <property type="match status" value="1"/>
</dbReference>
<dbReference type="SMART" id="SM00448">
    <property type="entry name" value="REC"/>
    <property type="match status" value="1"/>
</dbReference>
<dbReference type="InterPro" id="IPR025662">
    <property type="entry name" value="Sigma_54_int_dom_ATP-bd_1"/>
</dbReference>
<keyword evidence="4" id="KW-0902">Two-component regulatory system</keyword>
<feature type="modified residue" description="4-aspartylphosphate" evidence="8">
    <location>
        <position position="60"/>
    </location>
</feature>
<keyword evidence="12" id="KW-1185">Reference proteome</keyword>
<dbReference type="SUPFAM" id="SSF52172">
    <property type="entry name" value="CheY-like"/>
    <property type="match status" value="1"/>
</dbReference>
<comment type="caution">
    <text evidence="11">The sequence shown here is derived from an EMBL/GenBank/DDBJ whole genome shotgun (WGS) entry which is preliminary data.</text>
</comment>
<dbReference type="InterPro" id="IPR025944">
    <property type="entry name" value="Sigma_54_int_dom_CS"/>
</dbReference>
<keyword evidence="3" id="KW-0067">ATP-binding</keyword>
<dbReference type="PROSITE" id="PS00688">
    <property type="entry name" value="SIGMA54_INTERACT_3"/>
    <property type="match status" value="1"/>
</dbReference>
<dbReference type="PANTHER" id="PTHR32071">
    <property type="entry name" value="TRANSCRIPTIONAL REGULATORY PROTEIN"/>
    <property type="match status" value="1"/>
</dbReference>
<proteinExistence type="predicted"/>
<dbReference type="Gene3D" id="1.10.10.60">
    <property type="entry name" value="Homeodomain-like"/>
    <property type="match status" value="1"/>
</dbReference>
<dbReference type="SUPFAM" id="SSF52540">
    <property type="entry name" value="P-loop containing nucleoside triphosphate hydrolases"/>
    <property type="match status" value="1"/>
</dbReference>
<evidence type="ECO:0000256" key="3">
    <source>
        <dbReference type="ARBA" id="ARBA00022840"/>
    </source>
</evidence>
<evidence type="ECO:0000256" key="7">
    <source>
        <dbReference type="ARBA" id="ARBA00023163"/>
    </source>
</evidence>
<dbReference type="CDD" id="cd00009">
    <property type="entry name" value="AAA"/>
    <property type="match status" value="1"/>
</dbReference>
<dbReference type="Gene3D" id="3.40.50.2300">
    <property type="match status" value="1"/>
</dbReference>
<dbReference type="InterPro" id="IPR001789">
    <property type="entry name" value="Sig_transdc_resp-reg_receiver"/>
</dbReference>
<feature type="domain" description="Sigma-54 factor interaction" evidence="9">
    <location>
        <begin position="153"/>
        <end position="381"/>
    </location>
</feature>
<gene>
    <name evidence="11" type="ORF">BSZ37_04630</name>
</gene>
<dbReference type="FunFam" id="3.40.50.2300:FF:000018">
    <property type="entry name" value="DNA-binding transcriptional regulator NtrC"/>
    <property type="match status" value="1"/>
</dbReference>
<evidence type="ECO:0000313" key="11">
    <source>
        <dbReference type="EMBL" id="PAP75775.1"/>
    </source>
</evidence>
<dbReference type="PROSITE" id="PS50045">
    <property type="entry name" value="SIGMA54_INTERACT_4"/>
    <property type="match status" value="1"/>
</dbReference>
<dbReference type="PROSITE" id="PS00675">
    <property type="entry name" value="SIGMA54_INTERACT_1"/>
    <property type="match status" value="1"/>
</dbReference>
<dbReference type="Pfam" id="PF00158">
    <property type="entry name" value="Sigma54_activat"/>
    <property type="match status" value="1"/>
</dbReference>
<dbReference type="SMART" id="SM00382">
    <property type="entry name" value="AAA"/>
    <property type="match status" value="1"/>
</dbReference>
<organism evidence="11 12">
    <name type="scientific">Rubrivirga marina</name>
    <dbReference type="NCBI Taxonomy" id="1196024"/>
    <lineage>
        <taxon>Bacteria</taxon>
        <taxon>Pseudomonadati</taxon>
        <taxon>Rhodothermota</taxon>
        <taxon>Rhodothermia</taxon>
        <taxon>Rhodothermales</taxon>
        <taxon>Rubricoccaceae</taxon>
        <taxon>Rubrivirga</taxon>
    </lineage>
</organism>
<sequence>MPSAPDTARPRVLFVDDELPLRDVVSRLLDRRGVDVTTAGDAITAVEILRDEPFDLVLTDFQMPGMDGLELLAHVREHYPDLPAVMITGHASVQHAVRAMAGGAVDYLPKPFAVDALAERVLEQISARAARRARRAARPDRPVPAKRLAAGGFVGEHPAIVRLRNLVDLVAASQAPVFVHGESGTGKEVMARYIHQRSERPGPFVAINCANLPRELVESALFGHKKGAFTGATGDHTGVFEEAHGGTLLLDEVTEVEPAVQAKLLRVLQEGEVQPVGAKRPKSVDVRIVATTNRDVSGAIAEGAFREDLYHRLAVFPVSLPPLRERGDDIRLLAERFVEKYRALYGLGPKTIARELMDRFLASAWPGNVRQLENLVHRGVVLSAGREAIEVGDVEHVDLIDATPSEGEHRLAPRAHAVTTLDEMERAMILRALEETGGNQVQAAERLGISDRTIRNKLKRYKEEGHVD</sequence>
<feature type="domain" description="Response regulatory" evidence="10">
    <location>
        <begin position="11"/>
        <end position="125"/>
    </location>
</feature>
<evidence type="ECO:0000256" key="2">
    <source>
        <dbReference type="ARBA" id="ARBA00022741"/>
    </source>
</evidence>
<dbReference type="PRINTS" id="PR01590">
    <property type="entry name" value="HTHFIS"/>
</dbReference>
<evidence type="ECO:0000256" key="1">
    <source>
        <dbReference type="ARBA" id="ARBA00022553"/>
    </source>
</evidence>
<evidence type="ECO:0000256" key="6">
    <source>
        <dbReference type="ARBA" id="ARBA00023125"/>
    </source>
</evidence>
<keyword evidence="2" id="KW-0547">Nucleotide-binding</keyword>
<dbReference type="InterPro" id="IPR058031">
    <property type="entry name" value="AAA_lid_NorR"/>
</dbReference>
<dbReference type="InterPro" id="IPR009057">
    <property type="entry name" value="Homeodomain-like_sf"/>
</dbReference>
<dbReference type="GO" id="GO:0005524">
    <property type="term" value="F:ATP binding"/>
    <property type="evidence" value="ECO:0007669"/>
    <property type="project" value="UniProtKB-KW"/>
</dbReference>
<dbReference type="CDD" id="cd00156">
    <property type="entry name" value="REC"/>
    <property type="match status" value="1"/>
</dbReference>
<dbReference type="Pfam" id="PF02954">
    <property type="entry name" value="HTH_8"/>
    <property type="match status" value="1"/>
</dbReference>
<dbReference type="InterPro" id="IPR002078">
    <property type="entry name" value="Sigma_54_int"/>
</dbReference>
<dbReference type="Gene3D" id="3.40.50.300">
    <property type="entry name" value="P-loop containing nucleotide triphosphate hydrolases"/>
    <property type="match status" value="1"/>
</dbReference>